<accession>A0A8T0H9W4</accession>
<dbReference type="Proteomes" id="UP000822688">
    <property type="component" value="Chromosome 7"/>
</dbReference>
<name>A0A8T0H9W4_CERPU</name>
<feature type="region of interest" description="Disordered" evidence="1">
    <location>
        <begin position="62"/>
        <end position="94"/>
    </location>
</feature>
<dbReference type="EMBL" id="CM026428">
    <property type="protein sequence ID" value="KAG0567148.1"/>
    <property type="molecule type" value="Genomic_DNA"/>
</dbReference>
<gene>
    <name evidence="2" type="ORF">KC19_7G114600</name>
</gene>
<keyword evidence="3" id="KW-1185">Reference proteome</keyword>
<proteinExistence type="predicted"/>
<protein>
    <submittedName>
        <fullName evidence="2">Uncharacterized protein</fullName>
    </submittedName>
</protein>
<sequence>MNSTLDTHPLRMIIPYVLYCTSRRYLHTRLGSSTSSFLLGFPSPASPFPSLPFPSLGLHHITSTQHHRPPTAPVPPPHHHHRHTSITSSSSLSARTQPHSTWLLPLPRSYHHHHHLHLHLLPLPVCSVYLCTALEPHAVSESGLVVVHSSFQGVS</sequence>
<evidence type="ECO:0000313" key="3">
    <source>
        <dbReference type="Proteomes" id="UP000822688"/>
    </source>
</evidence>
<organism evidence="2 3">
    <name type="scientific">Ceratodon purpureus</name>
    <name type="common">Fire moss</name>
    <name type="synonym">Dicranum purpureum</name>
    <dbReference type="NCBI Taxonomy" id="3225"/>
    <lineage>
        <taxon>Eukaryota</taxon>
        <taxon>Viridiplantae</taxon>
        <taxon>Streptophyta</taxon>
        <taxon>Embryophyta</taxon>
        <taxon>Bryophyta</taxon>
        <taxon>Bryophytina</taxon>
        <taxon>Bryopsida</taxon>
        <taxon>Dicranidae</taxon>
        <taxon>Pseudoditrichales</taxon>
        <taxon>Ditrichaceae</taxon>
        <taxon>Ceratodon</taxon>
    </lineage>
</organism>
<feature type="compositionally biased region" description="Low complexity" evidence="1">
    <location>
        <begin position="85"/>
        <end position="94"/>
    </location>
</feature>
<evidence type="ECO:0000313" key="2">
    <source>
        <dbReference type="EMBL" id="KAG0567148.1"/>
    </source>
</evidence>
<reference evidence="2" key="1">
    <citation type="submission" date="2020-06" db="EMBL/GenBank/DDBJ databases">
        <title>WGS assembly of Ceratodon purpureus strain R40.</title>
        <authorList>
            <person name="Carey S.B."/>
            <person name="Jenkins J."/>
            <person name="Shu S."/>
            <person name="Lovell J.T."/>
            <person name="Sreedasyam A."/>
            <person name="Maumus F."/>
            <person name="Tiley G.P."/>
            <person name="Fernandez-Pozo N."/>
            <person name="Barry K."/>
            <person name="Chen C."/>
            <person name="Wang M."/>
            <person name="Lipzen A."/>
            <person name="Daum C."/>
            <person name="Saski C.A."/>
            <person name="Payton A.C."/>
            <person name="Mcbreen J.C."/>
            <person name="Conrad R.E."/>
            <person name="Kollar L.M."/>
            <person name="Olsson S."/>
            <person name="Huttunen S."/>
            <person name="Landis J.B."/>
            <person name="Wickett N.J."/>
            <person name="Johnson M.G."/>
            <person name="Rensing S.A."/>
            <person name="Grimwood J."/>
            <person name="Schmutz J."/>
            <person name="Mcdaniel S.F."/>
        </authorList>
    </citation>
    <scope>NUCLEOTIDE SEQUENCE</scope>
    <source>
        <strain evidence="2">R40</strain>
    </source>
</reference>
<dbReference type="AlphaFoldDB" id="A0A8T0H9W4"/>
<evidence type="ECO:0000256" key="1">
    <source>
        <dbReference type="SAM" id="MobiDB-lite"/>
    </source>
</evidence>
<comment type="caution">
    <text evidence="2">The sequence shown here is derived from an EMBL/GenBank/DDBJ whole genome shotgun (WGS) entry which is preliminary data.</text>
</comment>